<evidence type="ECO:0000313" key="1">
    <source>
        <dbReference type="EMBL" id="AAK95983.1"/>
    </source>
</evidence>
<gene>
    <name evidence="1" type="primary">orfA</name>
</gene>
<reference evidence="1" key="2">
    <citation type="journal article" date="1988" name="Mol. Gen. Genet.">
        <title>Site-specific recombination promotes linkage between trimethoprim- and sulfonamide resistance genes. Sequence characterization of dhfrV and sulI and a recombination active locus of Tn21.</title>
        <authorList>
            <person name="Sundstroem L."/>
            <person name="Radstroem P."/>
            <person name="Swedberg G."/>
            <person name="Skoeld O."/>
        </authorList>
    </citation>
    <scope>NUCLEOTIDE SEQUENCE</scope>
    <source>
        <plasmid evidence="1">R388</plasmid>
    </source>
</reference>
<reference evidence="2" key="3">
    <citation type="journal article" date="1991" name="Mol. Gen. Genet.">
        <title>Structural and functional analysis of the origin of conjugal transfer of the broad-host-range IncW plasmid R388 and comparison with the related IncN plasmid R46.</title>
        <authorList>
            <person name="Llosa M."/>
            <person name="Bolland S."/>
            <person name="de la Cruz F."/>
        </authorList>
    </citation>
    <scope>NUCLEOTIDE SEQUENCE</scope>
    <source>
        <plasmid evidence="2">R388</plasmid>
    </source>
</reference>
<reference evidence="2" key="5">
    <citation type="journal article" date="1994" name="J. Mol. Biol.">
        <title>Genetic organization of the conjugal DNA processing region of the IncW plasmid R388.</title>
        <authorList>
            <person name="Llosa M."/>
            <person name="Bolland S."/>
            <person name="de la Cruz F."/>
        </authorList>
    </citation>
    <scope>NUCLEOTIDE SEQUENCE</scope>
    <source>
        <plasmid evidence="2">R388</plasmid>
    </source>
</reference>
<reference evidence="2" key="9">
    <citation type="journal article" date="2006" name="Appl. Environ. Microbiol.">
        <title>Functional analysis of unique class II insertion sequence IS1071.</title>
        <authorList>
            <person name="Sota M."/>
            <person name="Yano H."/>
            <person name="Nagata Y."/>
            <person name="Ohtsubo Y."/>
            <person name="Genka H."/>
            <person name="Anbutsu H."/>
            <person name="Kawasaki H."/>
            <person name="Tsuda M."/>
        </authorList>
    </citation>
    <scope>NUCLEOTIDE SEQUENCE</scope>
    <source>
        <plasmid evidence="2">R388</plasmid>
    </source>
</reference>
<reference evidence="2" key="4">
    <citation type="journal article" date="1994" name="J. Bacteriol.">
        <title>Integrons found in different locations have identical 5' ends but variable 3' ends.</title>
        <authorList>
            <person name="Hall R.M."/>
            <person name="Brown H.J."/>
            <person name="Brookes D.E."/>
            <person name="Stokes H.W."/>
        </authorList>
    </citation>
    <scope>NUCLEOTIDE SEQUENCE</scope>
    <source>
        <plasmid evidence="2">R388</plasmid>
    </source>
</reference>
<organism evidence="1">
    <name type="scientific">Escherichia coli</name>
    <dbReference type="NCBI Taxonomy" id="562"/>
    <lineage>
        <taxon>Bacteria</taxon>
        <taxon>Pseudomonadati</taxon>
        <taxon>Pseudomonadota</taxon>
        <taxon>Gammaproteobacteria</taxon>
        <taxon>Enterobacterales</taxon>
        <taxon>Enterobacteriaceae</taxon>
        <taxon>Escherichia</taxon>
    </lineage>
</organism>
<dbReference type="EMBL" id="BR000038">
    <property type="protein sequence ID" value="FAA00065.1"/>
    <property type="molecule type" value="Genomic_DNA"/>
</dbReference>
<sequence length="144" mass="15724">MGQTLTIEPSGESRGHCDCCGNSSRTVWGYVQDSERTICAYFVQWTVGAPDHFPNFDFLIGTWGDDAVSDKVLSSWLFNPEAGSFMIIDASSRPAAASDMCNHALSRAEVLAAPGMKSLASQCLDAVWIQDERVAEIRGWKNDA</sequence>
<accession>Q93JV8</accession>
<reference evidence="2" key="6">
    <citation type="journal article" date="1997" name="J. Biol. Chem.">
        <title>TrwD, a protein encoded by the IncW plasmid R388, displays an ATP hydrolase activity essential for bacterial conjugation.</title>
        <authorList>
            <person name="Rivas S."/>
            <person name="Bolland S."/>
            <person name="Cabezon E."/>
            <person name="Goni F.M."/>
            <person name="de la Cruz F."/>
        </authorList>
    </citation>
    <scope>NUCLEOTIDE SEQUENCE</scope>
    <source>
        <plasmid evidence="2">R388</plasmid>
    </source>
</reference>
<reference evidence="2" key="1">
    <citation type="journal article" date="1981" name="Mol. Gen. Genet.">
        <title>DNA sequence of a plasmid-encoded dihydrofolate reductase.</title>
        <authorList>
            <person name="Swift G."/>
            <person name="McCarthy B.J."/>
            <person name="Heffron F."/>
        </authorList>
    </citation>
    <scope>NUCLEOTIDE SEQUENCE</scope>
    <source>
        <plasmid evidence="2">R388</plasmid>
    </source>
</reference>
<dbReference type="AlphaFoldDB" id="Q93JV8"/>
<keyword evidence="1" id="KW-0614">Plasmid</keyword>
<protein>
    <submittedName>
        <fullName evidence="1">Uncharacterized protein</fullName>
    </submittedName>
</protein>
<proteinExistence type="predicted"/>
<reference evidence="2" key="8">
    <citation type="journal article" date="2003" name="J. Bacteriol.">
        <title>The VirB4 family of proposed traffic nucleoside triphosphatases: common motifs in plasmid RP4 TrbE are essential for conjugation and phage adsorption.</title>
        <authorList>
            <person name="Rabel C."/>
            <person name="Grahn A.M."/>
            <person name="Lurz R."/>
            <person name="Lanka E."/>
        </authorList>
    </citation>
    <scope>NUCLEOTIDE SEQUENCE</scope>
    <source>
        <plasmid evidence="2">R388</plasmid>
    </source>
</reference>
<name>Q93JV8_ECOLX</name>
<geneLocation type="plasmid" evidence="1">
    <name>R388</name>
</geneLocation>
<reference evidence="1" key="7">
    <citation type="journal article" date="2002" name="Antimicrob. Agents Chemother.">
        <title>Characterization and movement of the class 1 integron known as Tn2521 and Tn1405.</title>
        <authorList>
            <person name="Partridge S.R."/>
            <person name="Brown H.J."/>
            <person name="Hall R.M."/>
        </authorList>
    </citation>
    <scope>NUCLEOTIDE SEQUENCE</scope>
    <source>
        <plasmid evidence="1">R388</plasmid>
    </source>
</reference>
<dbReference type="EMBL" id="U12441">
    <property type="protein sequence ID" value="AAK95983.1"/>
    <property type="molecule type" value="Genomic_DNA"/>
</dbReference>
<evidence type="ECO:0000313" key="2">
    <source>
        <dbReference type="EMBL" id="FAA00065.1"/>
    </source>
</evidence>